<evidence type="ECO:0008006" key="5">
    <source>
        <dbReference type="Google" id="ProtNLM"/>
    </source>
</evidence>
<accession>A0A6A3N1B2</accession>
<dbReference type="InterPro" id="IPR052727">
    <property type="entry name" value="Rab4/Rab5_effector"/>
</dbReference>
<dbReference type="InterPro" id="IPR023393">
    <property type="entry name" value="START-like_dom_sf"/>
</dbReference>
<dbReference type="PANTHER" id="PTHR13510:SF44">
    <property type="entry name" value="RABENOSYN-5"/>
    <property type="match status" value="1"/>
</dbReference>
<dbReference type="Proteomes" id="UP000434957">
    <property type="component" value="Unassembled WGS sequence"/>
</dbReference>
<sequence length="407" mass="46339">MRKEWIGQNPYPNLYVSSEIKHQLNDLVNEFVEDYFQKYEDFVAEDARRVDEQRWKRLKSKNDLHVYEDRCRQGSGQDMEPWNAANGHNEPPSRKFDMPVLLRVGTVLGRLDDLMFGCVNPTVDIMRIRSSYVHDIHAAAILCPIVEPSKHEPFRSVLVKWLTLDNPLESTNLVKTRDFVYIEATGILHFANGDKVGYHLKHSIEFPQTRPRSNVIRAKLSYCGFYRQIKPNVIDVFGISSLVPGGDIRRFIAVRAATDTLLSTNNLVFCGQMKKMSWMLQQQRSVGSQQERTKNCVVCNKSTISGLRGRIGKGTCKMCYGSVCFSCKIHWRISFIAPGGKLIRRKIAFCSTCITRASFCDAKKAARDQATGYRAYKALPTASHSGTAELSEFSVDSHCDVADWEYL</sequence>
<dbReference type="AlphaFoldDB" id="A0A6A3N1B2"/>
<organism evidence="1 3">
    <name type="scientific">Phytophthora rubi</name>
    <dbReference type="NCBI Taxonomy" id="129364"/>
    <lineage>
        <taxon>Eukaryota</taxon>
        <taxon>Sar</taxon>
        <taxon>Stramenopiles</taxon>
        <taxon>Oomycota</taxon>
        <taxon>Peronosporomycetes</taxon>
        <taxon>Peronosporales</taxon>
        <taxon>Peronosporaceae</taxon>
        <taxon>Phytophthora</taxon>
    </lineage>
</organism>
<dbReference type="EMBL" id="QXFT01000528">
    <property type="protein sequence ID" value="KAE9341528.1"/>
    <property type="molecule type" value="Genomic_DNA"/>
</dbReference>
<comment type="caution">
    <text evidence="1">The sequence shown here is derived from an EMBL/GenBank/DDBJ whole genome shotgun (WGS) entry which is preliminary data.</text>
</comment>
<evidence type="ECO:0000313" key="4">
    <source>
        <dbReference type="Proteomes" id="UP000434957"/>
    </source>
</evidence>
<dbReference type="EMBL" id="QXFV01000516">
    <property type="protein sequence ID" value="KAE9035290.1"/>
    <property type="molecule type" value="Genomic_DNA"/>
</dbReference>
<dbReference type="PANTHER" id="PTHR13510">
    <property type="entry name" value="FYVE-FINGER-CONTAINING RAB5 EFFECTOR PROTEIN RABENOSYN-5-RELATED"/>
    <property type="match status" value="1"/>
</dbReference>
<proteinExistence type="predicted"/>
<evidence type="ECO:0000313" key="1">
    <source>
        <dbReference type="EMBL" id="KAE9035290.1"/>
    </source>
</evidence>
<evidence type="ECO:0000313" key="3">
    <source>
        <dbReference type="Proteomes" id="UP000429607"/>
    </source>
</evidence>
<name>A0A6A3N1B2_9STRA</name>
<gene>
    <name evidence="1" type="ORF">PR001_g9372</name>
    <name evidence="2" type="ORF">PR003_g9945</name>
</gene>
<keyword evidence="4" id="KW-1185">Reference proteome</keyword>
<dbReference type="Gene3D" id="3.30.530.20">
    <property type="match status" value="1"/>
</dbReference>
<evidence type="ECO:0000313" key="2">
    <source>
        <dbReference type="EMBL" id="KAE9341528.1"/>
    </source>
</evidence>
<protein>
    <recommendedName>
        <fullName evidence="5">FYVE-type domain-containing protein</fullName>
    </recommendedName>
</protein>
<reference evidence="1 3" key="1">
    <citation type="submission" date="2018-09" db="EMBL/GenBank/DDBJ databases">
        <title>Genomic investigation of the strawberry pathogen Phytophthora fragariae indicates pathogenicity is determined by transcriptional variation in three key races.</title>
        <authorList>
            <person name="Adams T.M."/>
            <person name="Armitage A.D."/>
            <person name="Sobczyk M.K."/>
            <person name="Bates H.J."/>
            <person name="Dunwell J.M."/>
            <person name="Nellist C.F."/>
            <person name="Harrison R.J."/>
        </authorList>
    </citation>
    <scope>NUCLEOTIDE SEQUENCE [LARGE SCALE GENOMIC DNA]</scope>
    <source>
        <strain evidence="1 3">SCRP249</strain>
        <strain evidence="2 4">SCRP333</strain>
    </source>
</reference>
<dbReference type="Proteomes" id="UP000429607">
    <property type="component" value="Unassembled WGS sequence"/>
</dbReference>